<protein>
    <submittedName>
        <fullName evidence="1">Uncharacterized protein</fullName>
    </submittedName>
</protein>
<sequence length="354" mass="39649">MPAALLIMANSTSPPSVMHSASSSMSRRNYGVFLSFRGPDCRNTIVSHLYDALCQNGVNVFKDNEELEAGQRRSELFEAIEGSRIAIVMFSENYARSRWCLDELKKIMDCRDQGKLDVLPIFYRVSPGEVRLHEKPNGDKGCYQAAIEEMQVKYGKDSEMVKGWRKALWQGGDMIGIPLSLGQDEGSVVQEIVRKVSKKLNRFPLEVAKYPVGIDRKLEEVRPLLHLDPHESNVYMIGIAGEGGIGKTTISKAICNDVADRFDDWCFLRNVRESSRDARGLALLQQELLRKLLSDEHLTVQSVDAGIPMIKERLCNKRVLIILDDVDELAQLDALAGSRSWFGKGKGIQGTEVC</sequence>
<keyword evidence="2" id="KW-1185">Reference proteome</keyword>
<comment type="caution">
    <text evidence="1">The sequence shown here is derived from an EMBL/GenBank/DDBJ whole genome shotgun (WGS) entry which is preliminary data.</text>
</comment>
<dbReference type="Proteomes" id="UP001057402">
    <property type="component" value="Chromosome 9"/>
</dbReference>
<gene>
    <name evidence="1" type="ORF">MLD38_031438</name>
</gene>
<proteinExistence type="predicted"/>
<accession>A0ACB9MPP9</accession>
<evidence type="ECO:0000313" key="1">
    <source>
        <dbReference type="EMBL" id="KAI4326091.1"/>
    </source>
</evidence>
<evidence type="ECO:0000313" key="2">
    <source>
        <dbReference type="Proteomes" id="UP001057402"/>
    </source>
</evidence>
<name>A0ACB9MPP9_9MYRT</name>
<dbReference type="EMBL" id="CM042888">
    <property type="protein sequence ID" value="KAI4326091.1"/>
    <property type="molecule type" value="Genomic_DNA"/>
</dbReference>
<reference evidence="2" key="1">
    <citation type="journal article" date="2023" name="Front. Plant Sci.">
        <title>Chromosomal-level genome assembly of Melastoma candidum provides insights into trichome evolution.</title>
        <authorList>
            <person name="Zhong Y."/>
            <person name="Wu W."/>
            <person name="Sun C."/>
            <person name="Zou P."/>
            <person name="Liu Y."/>
            <person name="Dai S."/>
            <person name="Zhou R."/>
        </authorList>
    </citation>
    <scope>NUCLEOTIDE SEQUENCE [LARGE SCALE GENOMIC DNA]</scope>
</reference>
<organism evidence="1 2">
    <name type="scientific">Melastoma candidum</name>
    <dbReference type="NCBI Taxonomy" id="119954"/>
    <lineage>
        <taxon>Eukaryota</taxon>
        <taxon>Viridiplantae</taxon>
        <taxon>Streptophyta</taxon>
        <taxon>Embryophyta</taxon>
        <taxon>Tracheophyta</taxon>
        <taxon>Spermatophyta</taxon>
        <taxon>Magnoliopsida</taxon>
        <taxon>eudicotyledons</taxon>
        <taxon>Gunneridae</taxon>
        <taxon>Pentapetalae</taxon>
        <taxon>rosids</taxon>
        <taxon>malvids</taxon>
        <taxon>Myrtales</taxon>
        <taxon>Melastomataceae</taxon>
        <taxon>Melastomatoideae</taxon>
        <taxon>Melastomateae</taxon>
        <taxon>Melastoma</taxon>
    </lineage>
</organism>